<dbReference type="InterPro" id="IPR002401">
    <property type="entry name" value="Cyt_P450_E_grp-I"/>
</dbReference>
<keyword evidence="7 9" id="KW-0408">Iron</keyword>
<feature type="transmembrane region" description="Helical" evidence="11">
    <location>
        <begin position="12"/>
        <end position="28"/>
    </location>
</feature>
<keyword evidence="11" id="KW-0812">Transmembrane</keyword>
<dbReference type="PRINTS" id="PR00463">
    <property type="entry name" value="EP450I"/>
</dbReference>
<dbReference type="EMBL" id="JARJCN010000054">
    <property type="protein sequence ID" value="KAJ7080579.1"/>
    <property type="molecule type" value="Genomic_DNA"/>
</dbReference>
<name>A0AAD6TZ50_9AGAR</name>
<keyword evidence="11" id="KW-1133">Transmembrane helix</keyword>
<dbReference type="AlphaFoldDB" id="A0AAD6TZ50"/>
<keyword evidence="5 9" id="KW-0479">Metal-binding</keyword>
<dbReference type="PROSITE" id="PS00086">
    <property type="entry name" value="CYTOCHROME_P450"/>
    <property type="match status" value="1"/>
</dbReference>
<proteinExistence type="inferred from homology"/>
<dbReference type="Pfam" id="PF00067">
    <property type="entry name" value="p450"/>
    <property type="match status" value="1"/>
</dbReference>
<dbReference type="InterPro" id="IPR036396">
    <property type="entry name" value="Cyt_P450_sf"/>
</dbReference>
<evidence type="ECO:0000256" key="6">
    <source>
        <dbReference type="ARBA" id="ARBA00023002"/>
    </source>
</evidence>
<accession>A0AAD6TZ50</accession>
<sequence length="511" mass="57033">MAILTVDSSALLLTYAGICATAISVLWLRTRRQDSPLPPGPRKLPLVGNLFSMPLHTEWETFARWSKEYDSDIIHLNAMGTSIVVLSSLEAAEDLLDKRSSIYSDRHVLRHMLELIGGYFMFGTRTHRRHFHHELNAISARRFRALELQQAHDLLRRILDTPDDFDEHYDYVFGGIMMTMAYGLDIEPHDDPYIKAAHVALRALTGAAVPGRFLVDVIPALKYVPAWVPGATFKRKAAEWKLVIQEMIELPFAASKEAMANGIERPSFIASRLAAGDDEKDLAGLELDLKQVSACMYATGTDTTRATCLMFMRAMLVNPDAQKKAQREIDAVVKPGHLPGFEDEEQLPYVTALIKETMRWWPVAPMGVPHCVTEDDVYCGYRIPSGSVVIANSWALLHDESIYPDPETFNPERFLLNGRLNPAVRDPLDIVFGFGRRSCPGRYMGWDSVFIMIASMLAAFDITKAIGADGKPIEPPPGQISELVVTPKPFRCSIKPRSRAAAVLIRSTAVV</sequence>
<evidence type="ECO:0000256" key="10">
    <source>
        <dbReference type="RuleBase" id="RU000461"/>
    </source>
</evidence>
<dbReference type="InterPro" id="IPR050364">
    <property type="entry name" value="Cytochrome_P450_fung"/>
</dbReference>
<evidence type="ECO:0000313" key="12">
    <source>
        <dbReference type="EMBL" id="KAJ7080579.1"/>
    </source>
</evidence>
<keyword evidence="8 10" id="KW-0503">Monooxygenase</keyword>
<evidence type="ECO:0000256" key="1">
    <source>
        <dbReference type="ARBA" id="ARBA00001971"/>
    </source>
</evidence>
<dbReference type="PANTHER" id="PTHR46300">
    <property type="entry name" value="P450, PUTATIVE (EUROFUNG)-RELATED-RELATED"/>
    <property type="match status" value="1"/>
</dbReference>
<evidence type="ECO:0000256" key="3">
    <source>
        <dbReference type="ARBA" id="ARBA00010617"/>
    </source>
</evidence>
<keyword evidence="6 10" id="KW-0560">Oxidoreductase</keyword>
<evidence type="ECO:0000256" key="9">
    <source>
        <dbReference type="PIRSR" id="PIRSR602401-1"/>
    </source>
</evidence>
<dbReference type="GO" id="GO:0020037">
    <property type="term" value="F:heme binding"/>
    <property type="evidence" value="ECO:0007669"/>
    <property type="project" value="InterPro"/>
</dbReference>
<dbReference type="Proteomes" id="UP001222325">
    <property type="component" value="Unassembled WGS sequence"/>
</dbReference>
<evidence type="ECO:0000256" key="8">
    <source>
        <dbReference type="ARBA" id="ARBA00023033"/>
    </source>
</evidence>
<evidence type="ECO:0000256" key="11">
    <source>
        <dbReference type="SAM" id="Phobius"/>
    </source>
</evidence>
<keyword evidence="11" id="KW-0472">Membrane</keyword>
<comment type="similarity">
    <text evidence="3 10">Belongs to the cytochrome P450 family.</text>
</comment>
<comment type="caution">
    <text evidence="12">The sequence shown here is derived from an EMBL/GenBank/DDBJ whole genome shotgun (WGS) entry which is preliminary data.</text>
</comment>
<keyword evidence="4 9" id="KW-0349">Heme</keyword>
<feature type="binding site" description="axial binding residue" evidence="9">
    <location>
        <position position="439"/>
    </location>
    <ligand>
        <name>heme</name>
        <dbReference type="ChEBI" id="CHEBI:30413"/>
    </ligand>
    <ligandPart>
        <name>Fe</name>
        <dbReference type="ChEBI" id="CHEBI:18248"/>
    </ligandPart>
</feature>
<dbReference type="SUPFAM" id="SSF48264">
    <property type="entry name" value="Cytochrome P450"/>
    <property type="match status" value="1"/>
</dbReference>
<comment type="pathway">
    <text evidence="2">Secondary metabolite biosynthesis.</text>
</comment>
<keyword evidence="13" id="KW-1185">Reference proteome</keyword>
<comment type="cofactor">
    <cofactor evidence="1 9">
        <name>heme</name>
        <dbReference type="ChEBI" id="CHEBI:30413"/>
    </cofactor>
</comment>
<evidence type="ECO:0000256" key="2">
    <source>
        <dbReference type="ARBA" id="ARBA00005179"/>
    </source>
</evidence>
<dbReference type="PANTHER" id="PTHR46300:SF7">
    <property type="entry name" value="P450, PUTATIVE (EUROFUNG)-RELATED"/>
    <property type="match status" value="1"/>
</dbReference>
<evidence type="ECO:0000256" key="4">
    <source>
        <dbReference type="ARBA" id="ARBA00022617"/>
    </source>
</evidence>
<dbReference type="CDD" id="cd11065">
    <property type="entry name" value="CYP64-like"/>
    <property type="match status" value="1"/>
</dbReference>
<dbReference type="Gene3D" id="1.10.630.10">
    <property type="entry name" value="Cytochrome P450"/>
    <property type="match status" value="1"/>
</dbReference>
<dbReference type="GO" id="GO:0005506">
    <property type="term" value="F:iron ion binding"/>
    <property type="evidence" value="ECO:0007669"/>
    <property type="project" value="InterPro"/>
</dbReference>
<dbReference type="InterPro" id="IPR017972">
    <property type="entry name" value="Cyt_P450_CS"/>
</dbReference>
<gene>
    <name evidence="12" type="ORF">B0H15DRAFT_787057</name>
</gene>
<dbReference type="GO" id="GO:0016705">
    <property type="term" value="F:oxidoreductase activity, acting on paired donors, with incorporation or reduction of molecular oxygen"/>
    <property type="evidence" value="ECO:0007669"/>
    <property type="project" value="InterPro"/>
</dbReference>
<evidence type="ECO:0000256" key="7">
    <source>
        <dbReference type="ARBA" id="ARBA00023004"/>
    </source>
</evidence>
<reference evidence="12" key="1">
    <citation type="submission" date="2023-03" db="EMBL/GenBank/DDBJ databases">
        <title>Massive genome expansion in bonnet fungi (Mycena s.s.) driven by repeated elements and novel gene families across ecological guilds.</title>
        <authorList>
            <consortium name="Lawrence Berkeley National Laboratory"/>
            <person name="Harder C.B."/>
            <person name="Miyauchi S."/>
            <person name="Viragh M."/>
            <person name="Kuo A."/>
            <person name="Thoen E."/>
            <person name="Andreopoulos B."/>
            <person name="Lu D."/>
            <person name="Skrede I."/>
            <person name="Drula E."/>
            <person name="Henrissat B."/>
            <person name="Morin E."/>
            <person name="Kohler A."/>
            <person name="Barry K."/>
            <person name="LaButti K."/>
            <person name="Morin E."/>
            <person name="Salamov A."/>
            <person name="Lipzen A."/>
            <person name="Mereny Z."/>
            <person name="Hegedus B."/>
            <person name="Baldrian P."/>
            <person name="Stursova M."/>
            <person name="Weitz H."/>
            <person name="Taylor A."/>
            <person name="Grigoriev I.V."/>
            <person name="Nagy L.G."/>
            <person name="Martin F."/>
            <person name="Kauserud H."/>
        </authorList>
    </citation>
    <scope>NUCLEOTIDE SEQUENCE</scope>
    <source>
        <strain evidence="12">CBHHK173m</strain>
    </source>
</reference>
<dbReference type="InterPro" id="IPR001128">
    <property type="entry name" value="Cyt_P450"/>
</dbReference>
<evidence type="ECO:0000313" key="13">
    <source>
        <dbReference type="Proteomes" id="UP001222325"/>
    </source>
</evidence>
<dbReference type="GO" id="GO:0004497">
    <property type="term" value="F:monooxygenase activity"/>
    <property type="evidence" value="ECO:0007669"/>
    <property type="project" value="UniProtKB-KW"/>
</dbReference>
<protein>
    <submittedName>
        <fullName evidence="12">Cytochrome P450</fullName>
    </submittedName>
</protein>
<evidence type="ECO:0000256" key="5">
    <source>
        <dbReference type="ARBA" id="ARBA00022723"/>
    </source>
</evidence>
<organism evidence="12 13">
    <name type="scientific">Mycena belliarum</name>
    <dbReference type="NCBI Taxonomy" id="1033014"/>
    <lineage>
        <taxon>Eukaryota</taxon>
        <taxon>Fungi</taxon>
        <taxon>Dikarya</taxon>
        <taxon>Basidiomycota</taxon>
        <taxon>Agaricomycotina</taxon>
        <taxon>Agaricomycetes</taxon>
        <taxon>Agaricomycetidae</taxon>
        <taxon>Agaricales</taxon>
        <taxon>Marasmiineae</taxon>
        <taxon>Mycenaceae</taxon>
        <taxon>Mycena</taxon>
    </lineage>
</organism>